<dbReference type="InterPro" id="IPR013736">
    <property type="entry name" value="Xaa-Pro_dipept_C"/>
</dbReference>
<dbReference type="RefSeq" id="WP_377197723.1">
    <property type="nucleotide sequence ID" value="NZ_JBHUHF010000001.1"/>
</dbReference>
<dbReference type="SUPFAM" id="SSF53474">
    <property type="entry name" value="alpha/beta-Hydrolases"/>
    <property type="match status" value="1"/>
</dbReference>
<dbReference type="InterPro" id="IPR029058">
    <property type="entry name" value="AB_hydrolase_fold"/>
</dbReference>
<dbReference type="EMBL" id="JBHUHF010000001">
    <property type="protein sequence ID" value="MFD2025851.1"/>
    <property type="molecule type" value="Genomic_DNA"/>
</dbReference>
<keyword evidence="1 4" id="KW-0378">Hydrolase</keyword>
<accession>A0ABW4V4Y0</accession>
<dbReference type="Pfam" id="PF08530">
    <property type="entry name" value="PepX_C"/>
    <property type="match status" value="1"/>
</dbReference>
<reference evidence="5" key="1">
    <citation type="journal article" date="2019" name="Int. J. Syst. Evol. Microbiol.">
        <title>The Global Catalogue of Microorganisms (GCM) 10K type strain sequencing project: providing services to taxonomists for standard genome sequencing and annotation.</title>
        <authorList>
            <consortium name="The Broad Institute Genomics Platform"/>
            <consortium name="The Broad Institute Genome Sequencing Center for Infectious Disease"/>
            <person name="Wu L."/>
            <person name="Ma J."/>
        </authorList>
    </citation>
    <scope>NUCLEOTIDE SEQUENCE [LARGE SCALE GENOMIC DNA]</scope>
    <source>
        <strain evidence="5">CCM 7043</strain>
    </source>
</reference>
<dbReference type="Gene3D" id="2.60.120.260">
    <property type="entry name" value="Galactose-binding domain-like"/>
    <property type="match status" value="1"/>
</dbReference>
<evidence type="ECO:0000313" key="5">
    <source>
        <dbReference type="Proteomes" id="UP001597338"/>
    </source>
</evidence>
<dbReference type="Gene3D" id="1.10.3020.10">
    <property type="entry name" value="alpha-amino acid ester hydrolase ( Helical cap domain)"/>
    <property type="match status" value="1"/>
</dbReference>
<evidence type="ECO:0000256" key="1">
    <source>
        <dbReference type="ARBA" id="ARBA00022801"/>
    </source>
</evidence>
<comment type="caution">
    <text evidence="4">The sequence shown here is derived from an EMBL/GenBank/DDBJ whole genome shotgun (WGS) entry which is preliminary data.</text>
</comment>
<proteinExistence type="predicted"/>
<dbReference type="InterPro" id="IPR000383">
    <property type="entry name" value="Xaa-Pro-like_dom"/>
</dbReference>
<gene>
    <name evidence="4" type="ORF">ACFSL2_10045</name>
</gene>
<sequence>MTVLTRILGRSLGLPPVRTPRVRVARDLGIPMADGVRVLADRYHPADDEHVPLVLIRTPYGRASMGLMARLIAERGYQVLVVSLRGTGGSGGRFTGWNLESADGPALIAWLREQDWFHGAFATWGASFLGYAQWELAGAPVPEWKAALVQDAPAEVYATFMYRGGAFALHDWLGWAEQMHALARPGGDSLLAGLLRLPGARRRVRSAAGRLPVTAADRAVTGESVDFFQDWLAHPEPGEFWDRSDHRDHAANMPPVVHLAGGWQDIFLPGTIDRYAALREAGKQVRLLVGPWTHGGGVMTRGYQREAFAVLDHALRGAGSPPSGSVRVFVPGADRWEDHPEWPPVGQETARWRLRPGGRLEPDGSAPGGAGPDDDAPGDSSRFRYDPADPTPAVGGPRMYGGGVRDNRSLEARPDVLTFTGPELPDDLDVHGTVAAEIHLRSSLSHTDVLARLCDVAPNGRSVNVCDGILRLTAQDEPDADGVRAVRIDLWPTAYRFRRGHRLRLQVSGGAHPRYDRNLGTGDQLGTEAVAVDQEILHDAARPSAVLLPVPADGRRGVPGTGPLP</sequence>
<dbReference type="SMART" id="SM00939">
    <property type="entry name" value="PepX_C"/>
    <property type="match status" value="1"/>
</dbReference>
<dbReference type="Pfam" id="PF02129">
    <property type="entry name" value="Peptidase_S15"/>
    <property type="match status" value="1"/>
</dbReference>
<dbReference type="InterPro" id="IPR005674">
    <property type="entry name" value="CocE/Ser_esterase"/>
</dbReference>
<dbReference type="InterPro" id="IPR008979">
    <property type="entry name" value="Galactose-bd-like_sf"/>
</dbReference>
<organism evidence="4 5">
    <name type="scientific">Promicromonospora aerolata</name>
    <dbReference type="NCBI Taxonomy" id="195749"/>
    <lineage>
        <taxon>Bacteria</taxon>
        <taxon>Bacillati</taxon>
        <taxon>Actinomycetota</taxon>
        <taxon>Actinomycetes</taxon>
        <taxon>Micrococcales</taxon>
        <taxon>Promicromonosporaceae</taxon>
        <taxon>Promicromonospora</taxon>
    </lineage>
</organism>
<name>A0ABW4V4Y0_9MICO</name>
<feature type="region of interest" description="Disordered" evidence="2">
    <location>
        <begin position="335"/>
        <end position="407"/>
    </location>
</feature>
<dbReference type="Gene3D" id="3.40.50.1820">
    <property type="entry name" value="alpha/beta hydrolase"/>
    <property type="match status" value="1"/>
</dbReference>
<evidence type="ECO:0000256" key="2">
    <source>
        <dbReference type="SAM" id="MobiDB-lite"/>
    </source>
</evidence>
<feature type="domain" description="Xaa-Pro dipeptidyl-peptidase C-terminal" evidence="3">
    <location>
        <begin position="308"/>
        <end position="547"/>
    </location>
</feature>
<evidence type="ECO:0000259" key="3">
    <source>
        <dbReference type="SMART" id="SM00939"/>
    </source>
</evidence>
<keyword evidence="5" id="KW-1185">Reference proteome</keyword>
<protein>
    <submittedName>
        <fullName evidence="4">CocE/NonD family hydrolase</fullName>
    </submittedName>
</protein>
<dbReference type="Proteomes" id="UP001597338">
    <property type="component" value="Unassembled WGS sequence"/>
</dbReference>
<evidence type="ECO:0000313" key="4">
    <source>
        <dbReference type="EMBL" id="MFD2025851.1"/>
    </source>
</evidence>
<dbReference type="NCBIfam" id="TIGR00976">
    <property type="entry name" value="CocE_NonD"/>
    <property type="match status" value="1"/>
</dbReference>
<dbReference type="GO" id="GO:0016787">
    <property type="term" value="F:hydrolase activity"/>
    <property type="evidence" value="ECO:0007669"/>
    <property type="project" value="UniProtKB-KW"/>
</dbReference>
<dbReference type="SUPFAM" id="SSF49785">
    <property type="entry name" value="Galactose-binding domain-like"/>
    <property type="match status" value="1"/>
</dbReference>